<feature type="compositionally biased region" description="Basic and acidic residues" evidence="1">
    <location>
        <begin position="142"/>
        <end position="189"/>
    </location>
</feature>
<organism evidence="3 4">
    <name type="scientific">Streptomyces chrestomyceticus</name>
    <dbReference type="NCBI Taxonomy" id="68185"/>
    <lineage>
        <taxon>Bacteria</taxon>
        <taxon>Bacillati</taxon>
        <taxon>Actinomycetota</taxon>
        <taxon>Actinomycetes</taxon>
        <taxon>Kitasatosporales</taxon>
        <taxon>Streptomycetaceae</taxon>
        <taxon>Streptomyces</taxon>
    </lineage>
</organism>
<feature type="transmembrane region" description="Helical" evidence="2">
    <location>
        <begin position="382"/>
        <end position="400"/>
    </location>
</feature>
<feature type="region of interest" description="Disordered" evidence="1">
    <location>
        <begin position="142"/>
        <end position="193"/>
    </location>
</feature>
<evidence type="ECO:0000256" key="1">
    <source>
        <dbReference type="SAM" id="MobiDB-lite"/>
    </source>
</evidence>
<dbReference type="RefSeq" id="WP_331785737.1">
    <property type="nucleotide sequence ID" value="NZ_JAVFKM010000002.1"/>
</dbReference>
<name>A0ABU7WLR8_9ACTN</name>
<dbReference type="EMBL" id="JAVFKM010000002">
    <property type="protein sequence ID" value="MEF3112469.1"/>
    <property type="molecule type" value="Genomic_DNA"/>
</dbReference>
<keyword evidence="2" id="KW-1133">Transmembrane helix</keyword>
<feature type="transmembrane region" description="Helical" evidence="2">
    <location>
        <begin position="90"/>
        <end position="107"/>
    </location>
</feature>
<feature type="transmembrane region" description="Helical" evidence="2">
    <location>
        <begin position="357"/>
        <end position="376"/>
    </location>
</feature>
<feature type="transmembrane region" description="Helical" evidence="2">
    <location>
        <begin position="20"/>
        <end position="39"/>
    </location>
</feature>
<keyword evidence="4" id="KW-1185">Reference proteome</keyword>
<feature type="transmembrane region" description="Helical" evidence="2">
    <location>
        <begin position="332"/>
        <end position="350"/>
    </location>
</feature>
<comment type="caution">
    <text evidence="3">The sequence shown here is derived from an EMBL/GenBank/DDBJ whole genome shotgun (WGS) entry which is preliminary data.</text>
</comment>
<feature type="compositionally biased region" description="Basic residues" evidence="1">
    <location>
        <begin position="258"/>
        <end position="279"/>
    </location>
</feature>
<keyword evidence="2" id="KW-0472">Membrane</keyword>
<proteinExistence type="predicted"/>
<evidence type="ECO:0000313" key="3">
    <source>
        <dbReference type="EMBL" id="MEF3112469.1"/>
    </source>
</evidence>
<evidence type="ECO:0000313" key="4">
    <source>
        <dbReference type="Proteomes" id="UP001348265"/>
    </source>
</evidence>
<feature type="transmembrane region" description="Helical" evidence="2">
    <location>
        <begin position="304"/>
        <end position="320"/>
    </location>
</feature>
<reference evidence="3 4" key="1">
    <citation type="submission" date="2023-08" db="EMBL/GenBank/DDBJ databases">
        <authorList>
            <person name="Sharma P."/>
            <person name="Verma V."/>
            <person name="Mohan M.K."/>
            <person name="Dubey A.K."/>
        </authorList>
    </citation>
    <scope>NUCLEOTIDE SEQUENCE [LARGE SCALE GENOMIC DNA]</scope>
    <source>
        <strain evidence="3 4">ADP4</strain>
    </source>
</reference>
<accession>A0ABU7WLR8</accession>
<evidence type="ECO:0000256" key="2">
    <source>
        <dbReference type="SAM" id="Phobius"/>
    </source>
</evidence>
<feature type="transmembrane region" description="Helical" evidence="2">
    <location>
        <begin position="51"/>
        <end position="70"/>
    </location>
</feature>
<sequence length="487" mass="53807">MVFTCVNVTTFAVQHHVRGWVAWMLDPLASLALLTVLYVDGVLAEQGGYRASGWPFVLRWFAGLSTWIMNCWQSLYPDGVFRLVPEQADAGGLLLHSVAPFLLIILAEASAGYRTYLAARTAAHRATIRAWEDALAADRAARERQAQEERERAEAAEREQAREAARVARQQDEREAERAAREHSARLAREAQQAEIEKARELARIAQEKEERAARREAERLRVEAEIDAAERDRAVLPAPLEVAQLRRCLHRRHVRLLPRRDRHRRPHEPAHQRGRRRDPRPLGDAVHTAPTTRRWLSAAAPKAAPVVATSTVLVLARIWNANGAEPSFGSAWLMGALAAAAAAAGAVSAPGHSSDPIITGTAFNACAALTLAGVAAYSDGWSLPLLLWAIATVIAYALAHRHWRVDRRETTTYERRLIEKREDHAHVERVEAMRGQAQITIVREQHAYAASLAAAITARASLPYFNAAALAQAGLPELPSSCTTED</sequence>
<feature type="region of interest" description="Disordered" evidence="1">
    <location>
        <begin position="258"/>
        <end position="289"/>
    </location>
</feature>
<gene>
    <name evidence="3" type="ORF">RB636_04545</name>
</gene>
<keyword evidence="2" id="KW-0812">Transmembrane</keyword>
<dbReference type="Proteomes" id="UP001348265">
    <property type="component" value="Unassembled WGS sequence"/>
</dbReference>
<protein>
    <submittedName>
        <fullName evidence="3">Uncharacterized protein</fullName>
    </submittedName>
</protein>